<evidence type="ECO:0000313" key="2">
    <source>
        <dbReference type="EMBL" id="AYM52817.1"/>
    </source>
</evidence>
<dbReference type="CDD" id="cd05228">
    <property type="entry name" value="AR_FR_like_1_SDR_e"/>
    <property type="match status" value="1"/>
</dbReference>
<proteinExistence type="predicted"/>
<dbReference type="InterPro" id="IPR051783">
    <property type="entry name" value="NAD(P)-dependent_oxidoreduct"/>
</dbReference>
<organism evidence="2">
    <name type="scientific">Myxococcus fulvus</name>
    <dbReference type="NCBI Taxonomy" id="33"/>
    <lineage>
        <taxon>Bacteria</taxon>
        <taxon>Pseudomonadati</taxon>
        <taxon>Myxococcota</taxon>
        <taxon>Myxococcia</taxon>
        <taxon>Myxococcales</taxon>
        <taxon>Cystobacterineae</taxon>
        <taxon>Myxococcaceae</taxon>
        <taxon>Myxococcus</taxon>
    </lineage>
</organism>
<protein>
    <submittedName>
        <fullName evidence="2">Gll4156 protein</fullName>
    </submittedName>
</protein>
<name>A0A3Q8I217_MYXFU</name>
<sequence length="347" mass="36578">MRAFVTGSTGLLGTNVVRALVAGGHTVRALARSPSKARKMLGDLTGVEVVEGDMQDVKGFAAALEGCDVVIHTAAYFREYYAPGDHWPKLYAINVKATVELAEAAHVRGVKRFVDISSSGTVGPKPDGSAGDEQTPPAPVASANLYFKSKVESERELNAFSARSGMEVVHVLPGWMFGPWDAGPTAAGQFILDFLAGKLPALLDGGSSLVDARDVAQATVAAAEKGRAGERYVVGGEFTDLATLSQAMERVTGVKGPRRTLPHALAVALGAAGQTWARLTGGETSLTVEGVRAMHAKLRVDSTKARRELGATFRPLEETLRDTVAWLREHKLGAAPVAKKPQVATSP</sequence>
<dbReference type="PANTHER" id="PTHR48079">
    <property type="entry name" value="PROTEIN YEEZ"/>
    <property type="match status" value="1"/>
</dbReference>
<dbReference type="GO" id="GO:0005737">
    <property type="term" value="C:cytoplasm"/>
    <property type="evidence" value="ECO:0007669"/>
    <property type="project" value="TreeGrafter"/>
</dbReference>
<dbReference type="EMBL" id="MH908885">
    <property type="protein sequence ID" value="AYM52817.1"/>
    <property type="molecule type" value="Genomic_DNA"/>
</dbReference>
<dbReference type="InterPro" id="IPR036291">
    <property type="entry name" value="NAD(P)-bd_dom_sf"/>
</dbReference>
<dbReference type="SUPFAM" id="SSF51735">
    <property type="entry name" value="NAD(P)-binding Rossmann-fold domains"/>
    <property type="match status" value="1"/>
</dbReference>
<dbReference type="AlphaFoldDB" id="A0A3Q8I217"/>
<dbReference type="Gene3D" id="3.40.50.720">
    <property type="entry name" value="NAD(P)-binding Rossmann-like Domain"/>
    <property type="match status" value="1"/>
</dbReference>
<dbReference type="InterPro" id="IPR001509">
    <property type="entry name" value="Epimerase_deHydtase"/>
</dbReference>
<dbReference type="GO" id="GO:0004029">
    <property type="term" value="F:aldehyde dehydrogenase (NAD+) activity"/>
    <property type="evidence" value="ECO:0007669"/>
    <property type="project" value="TreeGrafter"/>
</dbReference>
<reference evidence="2" key="1">
    <citation type="journal article" date="2018" name="J. Ind. Microbiol. Biotechnol.">
        <title>Genome mining reveals uncommon alkylpyrones as type III PKS products from myxobacteria.</title>
        <authorList>
            <person name="Hug J.J."/>
            <person name="Panter F."/>
            <person name="Krug D."/>
            <person name="Muller R."/>
        </authorList>
    </citation>
    <scope>NUCLEOTIDE SEQUENCE</scope>
    <source>
        <strain evidence="2">MCy8288</strain>
    </source>
</reference>
<feature type="domain" description="NAD-dependent epimerase/dehydratase" evidence="1">
    <location>
        <begin position="4"/>
        <end position="235"/>
    </location>
</feature>
<evidence type="ECO:0000259" key="1">
    <source>
        <dbReference type="Pfam" id="PF01370"/>
    </source>
</evidence>
<dbReference type="Pfam" id="PF01370">
    <property type="entry name" value="Epimerase"/>
    <property type="match status" value="1"/>
</dbReference>
<accession>A0A3Q8I217</accession>
<dbReference type="PANTHER" id="PTHR48079:SF6">
    <property type="entry name" value="NAD(P)-BINDING DOMAIN-CONTAINING PROTEIN-RELATED"/>
    <property type="match status" value="1"/>
</dbReference>